<reference evidence="1 2" key="1">
    <citation type="journal article" date="2008" name="Virology">
        <title>Characterization of Pseudomonas chlororaphis myovirus 201varphi2-1 via genomic sequencing, mass spectrometry, and electron microscopy.</title>
        <authorList>
            <person name="Thomas J.A."/>
            <person name="Rolando M.R."/>
            <person name="Carroll C.A."/>
            <person name="Shen P.S."/>
            <person name="Belnap D.M."/>
            <person name="Weintraub S.T."/>
            <person name="Serwer P."/>
            <person name="Hardies S.C."/>
        </authorList>
    </citation>
    <scope>NUCLEOTIDE SEQUENCE</scope>
</reference>
<evidence type="ECO:0000313" key="1">
    <source>
        <dbReference type="EMBL" id="ABY63217.1"/>
    </source>
</evidence>
<dbReference type="KEGG" id="vg:6372503"/>
<sequence>MSRKNSTIIAIAVHPKLSIGDKFYRVGYSGVTEIELTTKPFWYSYKSFPGGHWEIGFKSVSQSEGSFNKTMILADEGFTGFVYDDRPNRLVKNAEDIVQAQMAYDAWLDLSNQEAEFYTRSADYHDGY</sequence>
<organismHost>
    <name type="scientific">Pseudomonas chlororaphis</name>
    <dbReference type="NCBI Taxonomy" id="587753"/>
</organismHost>
<keyword evidence="2" id="KW-1185">Reference proteome</keyword>
<organism evidence="1 2">
    <name type="scientific">Pseudomonas phage 201phi2-1</name>
    <name type="common">Pseudomonas chlororaphis phage 201phi2-1</name>
    <dbReference type="NCBI Taxonomy" id="198110"/>
    <lineage>
        <taxon>Viruses</taxon>
        <taxon>Duplodnaviria</taxon>
        <taxon>Heunggongvirae</taxon>
        <taxon>Uroviricota</taxon>
        <taxon>Caudoviricetes</taxon>
        <taxon>Chimalliviridae</taxon>
        <taxon>Serwervirus</taxon>
        <taxon>Serwervirus 201phi21</taxon>
    </lineage>
</organism>
<accession>B3FJQ2</accession>
<dbReference type="EMBL" id="EU197055">
    <property type="protein sequence ID" value="ABY63217.1"/>
    <property type="molecule type" value="Genomic_DNA"/>
</dbReference>
<name>B3FJQ2_BP201</name>
<proteinExistence type="predicted"/>
<dbReference type="RefSeq" id="YP_001957113.1">
    <property type="nucleotide sequence ID" value="NC_010821.1"/>
</dbReference>
<dbReference type="Proteomes" id="UP000002421">
    <property type="component" value="Segment"/>
</dbReference>
<evidence type="ECO:0000313" key="2">
    <source>
        <dbReference type="Proteomes" id="UP000002421"/>
    </source>
</evidence>
<protein>
    <submittedName>
        <fullName evidence="1">Uncharacterized protein</fullName>
    </submittedName>
</protein>
<gene>
    <name evidence="1" type="ORF">201phi2-1p393</name>
</gene>